<sequence>MMPSLHTIAQCQEVEIEKVLRGEVNEGCRITGSLVVSKVRLWSGWSGDDLTLLTSCAPGQVAGKLYFAPSKFFRSGYLSAKDLVDATFKVFDTSHTIRSLSFGEAYPVRCLPRLGSAQLPCLLTKLLSYKQDMKNPLNNRKKELPNESTRGSFQYFLKVHSIEGANQLSISCAYNLAILFVGCADGVYVPFRRPRHHKPVFRDGTLPPAHTCERQGPSEYVRQNGVRGEYVEANPLGSI</sequence>
<dbReference type="EMBL" id="BSXT01000951">
    <property type="protein sequence ID" value="GMF36561.1"/>
    <property type="molecule type" value="Genomic_DNA"/>
</dbReference>
<gene>
    <name evidence="2" type="ORF">Pfra01_001000100</name>
</gene>
<proteinExistence type="predicted"/>
<organism evidence="2 3">
    <name type="scientific">Phytophthora fragariaefolia</name>
    <dbReference type="NCBI Taxonomy" id="1490495"/>
    <lineage>
        <taxon>Eukaryota</taxon>
        <taxon>Sar</taxon>
        <taxon>Stramenopiles</taxon>
        <taxon>Oomycota</taxon>
        <taxon>Peronosporomycetes</taxon>
        <taxon>Peronosporales</taxon>
        <taxon>Peronosporaceae</taxon>
        <taxon>Phytophthora</taxon>
    </lineage>
</organism>
<dbReference type="InterPro" id="IPR012936">
    <property type="entry name" value="Erv_C"/>
</dbReference>
<comment type="caution">
    <text evidence="2">The sequence shown here is derived from an EMBL/GenBank/DDBJ whole genome shotgun (WGS) entry which is preliminary data.</text>
</comment>
<accession>A0A9W7CS75</accession>
<dbReference type="OrthoDB" id="270930at2759"/>
<name>A0A9W7CS75_9STRA</name>
<feature type="domain" description="Endoplasmic reticulum vesicle transporter C-terminal" evidence="1">
    <location>
        <begin position="60"/>
        <end position="162"/>
    </location>
</feature>
<dbReference type="Pfam" id="PF07970">
    <property type="entry name" value="COPIIcoated_ERV"/>
    <property type="match status" value="1"/>
</dbReference>
<reference evidence="2" key="1">
    <citation type="submission" date="2023-04" db="EMBL/GenBank/DDBJ databases">
        <title>Phytophthora fragariaefolia NBRC 109709.</title>
        <authorList>
            <person name="Ichikawa N."/>
            <person name="Sato H."/>
            <person name="Tonouchi N."/>
        </authorList>
    </citation>
    <scope>NUCLEOTIDE SEQUENCE</scope>
    <source>
        <strain evidence="2">NBRC 109709</strain>
    </source>
</reference>
<dbReference type="Proteomes" id="UP001165121">
    <property type="component" value="Unassembled WGS sequence"/>
</dbReference>
<keyword evidence="3" id="KW-1185">Reference proteome</keyword>
<evidence type="ECO:0000313" key="2">
    <source>
        <dbReference type="EMBL" id="GMF36561.1"/>
    </source>
</evidence>
<evidence type="ECO:0000259" key="1">
    <source>
        <dbReference type="Pfam" id="PF07970"/>
    </source>
</evidence>
<evidence type="ECO:0000313" key="3">
    <source>
        <dbReference type="Proteomes" id="UP001165121"/>
    </source>
</evidence>
<dbReference type="AlphaFoldDB" id="A0A9W7CS75"/>
<protein>
    <submittedName>
        <fullName evidence="2">Unnamed protein product</fullName>
    </submittedName>
</protein>